<evidence type="ECO:0008006" key="3">
    <source>
        <dbReference type="Google" id="ProtNLM"/>
    </source>
</evidence>
<name>A0ABZ0Z4S5_9CAUD</name>
<proteinExistence type="predicted"/>
<evidence type="ECO:0000313" key="2">
    <source>
        <dbReference type="Proteomes" id="UP001349343"/>
    </source>
</evidence>
<sequence>MYNKHFKNLIIEISKSLKETLEESIGTLQLNKDESVLINTIFNELDSQIYIGNKVSYYDYKDINQISPYDTLYVLSYDIDKFNKKYNTNIAWIKHLQVIVCENNNTYANAAALLDNDKFTVFTNDSILLATIVINNPEHHRFPKNHIAHELNHYYSEFKKYQKTSLYNIYPDLDINITIPHYNIDFTNINIDKLIDNTANILSVFIECLYWLNESEIKVHIEDIFTELFNNKVNIVNCKSIDELIKYSPTLLIYYNIDKVLRYFKYSLNDKQNEYINKRVVPILRQTVNRKRVTISYIYSKSFTKLKKIYKHINQICAYIKNNQLTYDK</sequence>
<keyword evidence="2" id="KW-1185">Reference proteome</keyword>
<protein>
    <recommendedName>
        <fullName evidence="3">Peptidase</fullName>
    </recommendedName>
</protein>
<reference evidence="1 2" key="1">
    <citation type="submission" date="2023-11" db="EMBL/GenBank/DDBJ databases">
        <authorList>
            <person name="Cook R."/>
            <person name="Crisci M."/>
            <person name="Pye H."/>
            <person name="Adriaenssens E."/>
            <person name="Santini J."/>
        </authorList>
    </citation>
    <scope>NUCLEOTIDE SEQUENCE [LARGE SCALE GENOMIC DNA]</scope>
    <source>
        <strain evidence="1">Lak_Megaphage_RVC_JS4_GC31</strain>
    </source>
</reference>
<evidence type="ECO:0000313" key="1">
    <source>
        <dbReference type="EMBL" id="WQJ53217.1"/>
    </source>
</evidence>
<dbReference type="EMBL" id="OR769222">
    <property type="protein sequence ID" value="WQJ53217.1"/>
    <property type="molecule type" value="Genomic_DNA"/>
</dbReference>
<organism evidence="1 2">
    <name type="scientific">phage Lak_Megaphage_RVC_JS4_GC31</name>
    <dbReference type="NCBI Taxonomy" id="3109228"/>
    <lineage>
        <taxon>Viruses</taxon>
        <taxon>Duplodnaviria</taxon>
        <taxon>Heunggongvirae</taxon>
        <taxon>Uroviricota</taxon>
        <taxon>Caudoviricetes</taxon>
        <taxon>Caudoviricetes code 15 clade</taxon>
    </lineage>
</organism>
<accession>A0ABZ0Z4S5</accession>
<dbReference type="Proteomes" id="UP001349343">
    <property type="component" value="Segment"/>
</dbReference>